<gene>
    <name evidence="1" type="ORF">PPGU16_28660</name>
</gene>
<name>A0A7I8BNC9_9BURK</name>
<proteinExistence type="predicted"/>
<dbReference type="AlphaFoldDB" id="A0A7I8BNC9"/>
<dbReference type="EMBL" id="AP023174">
    <property type="protein sequence ID" value="BCF89799.1"/>
    <property type="molecule type" value="Genomic_DNA"/>
</dbReference>
<reference evidence="1 2" key="1">
    <citation type="journal article" date="2020" name="Genes (Basel)">
        <title>Genomic Comparison of Insect Gut Symbionts from Divergent Burkholderia Subclades.</title>
        <authorList>
            <person name="Takeshita K."/>
            <person name="Kikuchi Y."/>
        </authorList>
    </citation>
    <scope>NUCLEOTIDE SEQUENCE [LARGE SCALE GENOMIC DNA]</scope>
    <source>
        <strain evidence="1 2">PGU16</strain>
    </source>
</reference>
<organism evidence="1 2">
    <name type="scientific">Paraburkholderia largidicola</name>
    <dbReference type="NCBI Taxonomy" id="3014751"/>
    <lineage>
        <taxon>Bacteria</taxon>
        <taxon>Pseudomonadati</taxon>
        <taxon>Pseudomonadota</taxon>
        <taxon>Betaproteobacteria</taxon>
        <taxon>Burkholderiales</taxon>
        <taxon>Burkholderiaceae</taxon>
        <taxon>Paraburkholderia</taxon>
    </lineage>
</organism>
<accession>A0A7I8BNC9</accession>
<evidence type="ECO:0000313" key="2">
    <source>
        <dbReference type="Proteomes" id="UP000510888"/>
    </source>
</evidence>
<dbReference type="KEGG" id="plad:PPGU16_28660"/>
<sequence>MPEVRLNKGNSHGRWGGRSDLAREAFSLLNLIPAPKLNRYAESRVDLLVKEKKC</sequence>
<protein>
    <submittedName>
        <fullName evidence="1">Uncharacterized protein</fullName>
    </submittedName>
</protein>
<dbReference type="Proteomes" id="UP000510888">
    <property type="component" value="Chromosome 1"/>
</dbReference>
<evidence type="ECO:0000313" key="1">
    <source>
        <dbReference type="EMBL" id="BCF89799.1"/>
    </source>
</evidence>
<keyword evidence="2" id="KW-1185">Reference proteome</keyword>